<evidence type="ECO:0000256" key="2">
    <source>
        <dbReference type="ARBA" id="ARBA00023253"/>
    </source>
</evidence>
<evidence type="ECO:0008006" key="6">
    <source>
        <dbReference type="Google" id="ProtNLM"/>
    </source>
</evidence>
<feature type="non-terminal residue" evidence="4">
    <location>
        <position position="1"/>
    </location>
</feature>
<keyword evidence="1" id="KW-0808">Transferase</keyword>
<accession>A0A397TGV4</accession>
<dbReference type="GO" id="GO:0006004">
    <property type="term" value="P:fucose metabolic process"/>
    <property type="evidence" value="ECO:0007669"/>
    <property type="project" value="UniProtKB-KW"/>
</dbReference>
<dbReference type="OrthoDB" id="2020419at2759"/>
<comment type="caution">
    <text evidence="4">The sequence shown here is derived from an EMBL/GenBank/DDBJ whole genome shotgun (WGS) entry which is preliminary data.</text>
</comment>
<dbReference type="InterPro" id="IPR045130">
    <property type="entry name" value="OFUT2-like"/>
</dbReference>
<proteinExistence type="predicted"/>
<keyword evidence="5" id="KW-1185">Reference proteome</keyword>
<sequence length="375" mass="43992">EKICNFIFPYFIPEQETRANLHLRSLTYLARSLNRIMVLPNVANSRMNCCAPFPFEFYYDLEEMKKMFLGVKFMTQQTFKEWTKELLIKPDTLHTWFIEDGRNNSYSIRDHEQMAIEPSEHYKKNLLHKLCLDQFDLKISDYVEFHTGGNRLENIEYKMSNFFTENLKDKKSPVILIRNRSRRQMFPLIEEPIPFAPHIMKQAFDLKNKLQSYYCIHWRMEQGIPEKMPKCAEQLIKTINHLKETEGINNVYLATDYPILGGNSASDTFHKVGKYHRIAMQMLNSTINLNTWVSLNAFEELRNDEKYASEFNSSGIHGILDKLTCIQADYFISGPINCCRINSTYTSLIGEARQALIDSGNKRIRNVITKWGTTE</sequence>
<gene>
    <name evidence="4" type="ORF">C1645_860873</name>
</gene>
<protein>
    <recommendedName>
        <fullName evidence="6">Proteophosphoglycan 5</fullName>
    </recommendedName>
</protein>
<dbReference type="PANTHER" id="PTHR13398:SF0">
    <property type="entry name" value="GDP-FUCOSE PROTEIN O-FUCOSYLTRANSFERASE 2"/>
    <property type="match status" value="1"/>
</dbReference>
<dbReference type="PANTHER" id="PTHR13398">
    <property type="entry name" value="GDP-FUCOSE PROTEIN O-FUCOSYLTRANSFERASE 2"/>
    <property type="match status" value="1"/>
</dbReference>
<dbReference type="Proteomes" id="UP000265703">
    <property type="component" value="Unassembled WGS sequence"/>
</dbReference>
<name>A0A397TGV4_9GLOM</name>
<evidence type="ECO:0000256" key="3">
    <source>
        <dbReference type="ARBA" id="ARBA00023277"/>
    </source>
</evidence>
<keyword evidence="3" id="KW-0119">Carbohydrate metabolism</keyword>
<evidence type="ECO:0000313" key="4">
    <source>
        <dbReference type="EMBL" id="RIA95675.1"/>
    </source>
</evidence>
<dbReference type="Gene3D" id="3.40.50.11350">
    <property type="match status" value="1"/>
</dbReference>
<organism evidence="4 5">
    <name type="scientific">Glomus cerebriforme</name>
    <dbReference type="NCBI Taxonomy" id="658196"/>
    <lineage>
        <taxon>Eukaryota</taxon>
        <taxon>Fungi</taxon>
        <taxon>Fungi incertae sedis</taxon>
        <taxon>Mucoromycota</taxon>
        <taxon>Glomeromycotina</taxon>
        <taxon>Glomeromycetes</taxon>
        <taxon>Glomerales</taxon>
        <taxon>Glomeraceae</taxon>
        <taxon>Glomus</taxon>
    </lineage>
</organism>
<keyword evidence="2" id="KW-0294">Fucose metabolism</keyword>
<dbReference type="GO" id="GO:0046922">
    <property type="term" value="F:peptide-O-fucosyltransferase activity"/>
    <property type="evidence" value="ECO:0007669"/>
    <property type="project" value="InterPro"/>
</dbReference>
<dbReference type="EMBL" id="QKYT01000057">
    <property type="protein sequence ID" value="RIA95675.1"/>
    <property type="molecule type" value="Genomic_DNA"/>
</dbReference>
<dbReference type="AlphaFoldDB" id="A0A397TGV4"/>
<evidence type="ECO:0000256" key="1">
    <source>
        <dbReference type="ARBA" id="ARBA00022679"/>
    </source>
</evidence>
<reference evidence="4 5" key="1">
    <citation type="submission" date="2018-06" db="EMBL/GenBank/DDBJ databases">
        <title>Comparative genomics reveals the genomic features of Rhizophagus irregularis, R. cerebriforme, R. diaphanum and Gigaspora rosea, and their symbiotic lifestyle signature.</title>
        <authorList>
            <person name="Morin E."/>
            <person name="San Clemente H."/>
            <person name="Chen E.C.H."/>
            <person name="De La Providencia I."/>
            <person name="Hainaut M."/>
            <person name="Kuo A."/>
            <person name="Kohler A."/>
            <person name="Murat C."/>
            <person name="Tang N."/>
            <person name="Roy S."/>
            <person name="Loubradou J."/>
            <person name="Henrissat B."/>
            <person name="Grigoriev I.V."/>
            <person name="Corradi N."/>
            <person name="Roux C."/>
            <person name="Martin F.M."/>
        </authorList>
    </citation>
    <scope>NUCLEOTIDE SEQUENCE [LARGE SCALE GENOMIC DNA]</scope>
    <source>
        <strain evidence="4 5">DAOM 227022</strain>
    </source>
</reference>
<evidence type="ECO:0000313" key="5">
    <source>
        <dbReference type="Proteomes" id="UP000265703"/>
    </source>
</evidence>